<evidence type="ECO:0000313" key="17">
    <source>
        <dbReference type="Proteomes" id="UP000483018"/>
    </source>
</evidence>
<feature type="transmembrane region" description="Helical" evidence="15">
    <location>
        <begin position="403"/>
        <end position="427"/>
    </location>
</feature>
<feature type="transmembrane region" description="Helical" evidence="15">
    <location>
        <begin position="174"/>
        <end position="194"/>
    </location>
</feature>
<evidence type="ECO:0000256" key="14">
    <source>
        <dbReference type="ARBA" id="ARBA00031636"/>
    </source>
</evidence>
<feature type="transmembrane region" description="Helical" evidence="15">
    <location>
        <begin position="433"/>
        <end position="452"/>
    </location>
</feature>
<dbReference type="InterPro" id="IPR048279">
    <property type="entry name" value="MdtK-like"/>
</dbReference>
<keyword evidence="7" id="KW-0050">Antiport</keyword>
<keyword evidence="11" id="KW-0406">Ion transport</keyword>
<feature type="transmembrane region" description="Helical" evidence="15">
    <location>
        <begin position="324"/>
        <end position="347"/>
    </location>
</feature>
<dbReference type="Pfam" id="PF01554">
    <property type="entry name" value="MatE"/>
    <property type="match status" value="2"/>
</dbReference>
<evidence type="ECO:0000256" key="6">
    <source>
        <dbReference type="ARBA" id="ARBA00022448"/>
    </source>
</evidence>
<dbReference type="CDD" id="cd13143">
    <property type="entry name" value="MATE_MepA_like"/>
    <property type="match status" value="1"/>
</dbReference>
<evidence type="ECO:0000256" key="8">
    <source>
        <dbReference type="ARBA" id="ARBA00022475"/>
    </source>
</evidence>
<evidence type="ECO:0000256" key="11">
    <source>
        <dbReference type="ARBA" id="ARBA00023065"/>
    </source>
</evidence>
<evidence type="ECO:0000256" key="15">
    <source>
        <dbReference type="SAM" id="Phobius"/>
    </source>
</evidence>
<dbReference type="GO" id="GO:0006811">
    <property type="term" value="P:monoatomic ion transport"/>
    <property type="evidence" value="ECO:0007669"/>
    <property type="project" value="UniProtKB-KW"/>
</dbReference>
<dbReference type="GO" id="GO:0046677">
    <property type="term" value="P:response to antibiotic"/>
    <property type="evidence" value="ECO:0007669"/>
    <property type="project" value="UniProtKB-KW"/>
</dbReference>
<dbReference type="GO" id="GO:0005886">
    <property type="term" value="C:plasma membrane"/>
    <property type="evidence" value="ECO:0007669"/>
    <property type="project" value="UniProtKB-SubCell"/>
</dbReference>
<evidence type="ECO:0000256" key="13">
    <source>
        <dbReference type="ARBA" id="ARBA00023251"/>
    </source>
</evidence>
<accession>A0A7C8LGN1</accession>
<keyword evidence="9 15" id="KW-0812">Transmembrane</keyword>
<dbReference type="InterPro" id="IPR045070">
    <property type="entry name" value="MATE_MepA-like"/>
</dbReference>
<comment type="function">
    <text evidence="1">Multidrug efflux pump.</text>
</comment>
<evidence type="ECO:0000256" key="12">
    <source>
        <dbReference type="ARBA" id="ARBA00023136"/>
    </source>
</evidence>
<evidence type="ECO:0000256" key="7">
    <source>
        <dbReference type="ARBA" id="ARBA00022449"/>
    </source>
</evidence>
<evidence type="ECO:0000256" key="10">
    <source>
        <dbReference type="ARBA" id="ARBA00022989"/>
    </source>
</evidence>
<evidence type="ECO:0000256" key="3">
    <source>
        <dbReference type="ARBA" id="ARBA00008417"/>
    </source>
</evidence>
<keyword evidence="8" id="KW-1003">Cell membrane</keyword>
<comment type="caution">
    <text evidence="16">The sequence shown here is derived from an EMBL/GenBank/DDBJ whole genome shotgun (WGS) entry which is preliminary data.</text>
</comment>
<evidence type="ECO:0000256" key="4">
    <source>
        <dbReference type="ARBA" id="ARBA00020268"/>
    </source>
</evidence>
<evidence type="ECO:0000313" key="16">
    <source>
        <dbReference type="EMBL" id="KAE9630651.1"/>
    </source>
</evidence>
<dbReference type="InterPro" id="IPR050222">
    <property type="entry name" value="MATE_MdtK"/>
</dbReference>
<reference evidence="16 17" key="1">
    <citation type="submission" date="2019-12" db="EMBL/GenBank/DDBJ databases">
        <title>Defluviitalea raffinosedens, isolated from a biogas fermenter, genome sequencing and characterization.</title>
        <authorList>
            <person name="Rettenmaier R."/>
            <person name="Schneider M."/>
            <person name="Neuhaus K."/>
            <person name="Liebl W."/>
            <person name="Zverlov V."/>
        </authorList>
    </citation>
    <scope>NUCLEOTIDE SEQUENCE [LARGE SCALE GENOMIC DNA]</scope>
    <source>
        <strain evidence="16 17">249c-K6</strain>
    </source>
</reference>
<feature type="transmembrane region" description="Helical" evidence="15">
    <location>
        <begin position="99"/>
        <end position="122"/>
    </location>
</feature>
<dbReference type="AlphaFoldDB" id="A0A7C8LGN1"/>
<dbReference type="GO" id="GO:0015297">
    <property type="term" value="F:antiporter activity"/>
    <property type="evidence" value="ECO:0007669"/>
    <property type="project" value="UniProtKB-KW"/>
</dbReference>
<keyword evidence="17" id="KW-1185">Reference proteome</keyword>
<keyword evidence="10 15" id="KW-1133">Transmembrane helix</keyword>
<dbReference type="OrthoDB" id="9811110at2"/>
<evidence type="ECO:0000256" key="9">
    <source>
        <dbReference type="ARBA" id="ARBA00022692"/>
    </source>
</evidence>
<name>A0A7C8LGN1_9FIRM</name>
<keyword evidence="13" id="KW-0046">Antibiotic resistance</keyword>
<sequence length="453" mass="49682">MTNTVSHGNFAEGSVRKNILSQAIPLTLAQFVQLLYNIVDRIYIGHMPGADAGVALTGLGLCFPIITLISSFVNLVFTGAAPLCSMSRGNRDTKKAGKILTTAYSLLVIISISIAIIIFFVKKPLLYLLGASDVTYGYAVEYLNIYLTGTLFFAIGTGMNIFISLQGYPRIGMFTTIIGAVINLILDPILIFGFNMGVKGAAIATVWSQLCSALWVLFYLSKKDMELKFNPFRFTVHSELLKSILTLGMPGFIMGVTNSAVQSVCNATLSVYGGDTYIAIMTIFNSVREISSLPINGITSGSQPVLSYNYGAKEYVRVKEGIKFTAFVALCYTGIFWISTLLFPTVYLHFFSSDAYIIKIGKMPLMIYFLGYIFMTFQFSAQSTFVALGRAKHAVFFSIFRKIIIVVPLTILLPKIPSVGVLGVFWAEPISNLIGGMASFITMIQTVYKNLIE</sequence>
<dbReference type="GO" id="GO:0042910">
    <property type="term" value="F:xenobiotic transmembrane transporter activity"/>
    <property type="evidence" value="ECO:0007669"/>
    <property type="project" value="InterPro"/>
</dbReference>
<dbReference type="NCBIfam" id="TIGR00797">
    <property type="entry name" value="matE"/>
    <property type="match status" value="1"/>
</dbReference>
<dbReference type="EMBL" id="WSLF01000014">
    <property type="protein sequence ID" value="KAE9630651.1"/>
    <property type="molecule type" value="Genomic_DNA"/>
</dbReference>
<dbReference type="Proteomes" id="UP000483018">
    <property type="component" value="Unassembled WGS sequence"/>
</dbReference>
<dbReference type="PIRSF" id="PIRSF006603">
    <property type="entry name" value="DinF"/>
    <property type="match status" value="1"/>
</dbReference>
<proteinExistence type="inferred from homology"/>
<dbReference type="InterPro" id="IPR002528">
    <property type="entry name" value="MATE_fam"/>
</dbReference>
<evidence type="ECO:0000256" key="1">
    <source>
        <dbReference type="ARBA" id="ARBA00003408"/>
    </source>
</evidence>
<evidence type="ECO:0000256" key="2">
    <source>
        <dbReference type="ARBA" id="ARBA00004651"/>
    </source>
</evidence>
<organism evidence="16 17">
    <name type="scientific">Defluviitalea raffinosedens</name>
    <dbReference type="NCBI Taxonomy" id="1450156"/>
    <lineage>
        <taxon>Bacteria</taxon>
        <taxon>Bacillati</taxon>
        <taxon>Bacillota</taxon>
        <taxon>Clostridia</taxon>
        <taxon>Lachnospirales</taxon>
        <taxon>Defluviitaleaceae</taxon>
        <taxon>Defluviitalea</taxon>
    </lineage>
</organism>
<dbReference type="PANTHER" id="PTHR43298:SF2">
    <property type="entry name" value="FMN_FAD EXPORTER YEEO-RELATED"/>
    <property type="match status" value="1"/>
</dbReference>
<gene>
    <name evidence="16" type="ORF">GND95_12060</name>
</gene>
<comment type="similarity">
    <text evidence="3">Belongs to the multi antimicrobial extrusion (MATE) (TC 2.A.66.1) family. MepA subfamily.</text>
</comment>
<feature type="transmembrane region" description="Helical" evidence="15">
    <location>
        <begin position="54"/>
        <end position="78"/>
    </location>
</feature>
<keyword evidence="12 15" id="KW-0472">Membrane</keyword>
<keyword evidence="6" id="KW-0813">Transport</keyword>
<dbReference type="PANTHER" id="PTHR43298">
    <property type="entry name" value="MULTIDRUG RESISTANCE PROTEIN NORM-RELATED"/>
    <property type="match status" value="1"/>
</dbReference>
<evidence type="ECO:0000256" key="5">
    <source>
        <dbReference type="ARBA" id="ARBA00022106"/>
    </source>
</evidence>
<feature type="transmembrane region" description="Helical" evidence="15">
    <location>
        <begin position="142"/>
        <end position="162"/>
    </location>
</feature>
<comment type="subcellular location">
    <subcellularLocation>
        <location evidence="2">Cell membrane</location>
        <topology evidence="2">Multi-pass membrane protein</topology>
    </subcellularLocation>
</comment>
<protein>
    <recommendedName>
        <fullName evidence="5">Multidrug export protein MepA</fullName>
    </recommendedName>
    <alternativeName>
        <fullName evidence="14">Multidrug-efflux transporter</fullName>
    </alternativeName>
    <alternativeName>
        <fullName evidence="4">Probable multidrug resistance protein NorM</fullName>
    </alternativeName>
</protein>
<feature type="transmembrane region" description="Helical" evidence="15">
    <location>
        <begin position="200"/>
        <end position="220"/>
    </location>
</feature>
<feature type="transmembrane region" description="Helical" evidence="15">
    <location>
        <begin position="367"/>
        <end position="391"/>
    </location>
</feature>
<dbReference type="RefSeq" id="WP_158741409.1">
    <property type="nucleotide sequence ID" value="NZ_JAFBEP010000014.1"/>
</dbReference>